<dbReference type="InterPro" id="IPR002559">
    <property type="entry name" value="Transposase_11"/>
</dbReference>
<accession>A0A0F8WE70</accession>
<evidence type="ECO:0000313" key="2">
    <source>
        <dbReference type="EMBL" id="KKK55167.1"/>
    </source>
</evidence>
<name>A0A0F8WE70_9ZZZZ</name>
<dbReference type="EMBL" id="LAZR01065627">
    <property type="protein sequence ID" value="KKK55167.1"/>
    <property type="molecule type" value="Genomic_DNA"/>
</dbReference>
<reference evidence="2" key="1">
    <citation type="journal article" date="2015" name="Nature">
        <title>Complex archaea that bridge the gap between prokaryotes and eukaryotes.</title>
        <authorList>
            <person name="Spang A."/>
            <person name="Saw J.H."/>
            <person name="Jorgensen S.L."/>
            <person name="Zaremba-Niedzwiedzka K."/>
            <person name="Martijn J."/>
            <person name="Lind A.E."/>
            <person name="van Eijk R."/>
            <person name="Schleper C."/>
            <person name="Guy L."/>
            <person name="Ettema T.J."/>
        </authorList>
    </citation>
    <scope>NUCLEOTIDE SEQUENCE</scope>
</reference>
<evidence type="ECO:0000259" key="1">
    <source>
        <dbReference type="Pfam" id="PF01609"/>
    </source>
</evidence>
<dbReference type="GO" id="GO:0006313">
    <property type="term" value="P:DNA transposition"/>
    <property type="evidence" value="ECO:0007669"/>
    <property type="project" value="InterPro"/>
</dbReference>
<dbReference type="GO" id="GO:0003677">
    <property type="term" value="F:DNA binding"/>
    <property type="evidence" value="ECO:0007669"/>
    <property type="project" value="InterPro"/>
</dbReference>
<proteinExistence type="predicted"/>
<dbReference type="GO" id="GO:0004803">
    <property type="term" value="F:transposase activity"/>
    <property type="evidence" value="ECO:0007669"/>
    <property type="project" value="InterPro"/>
</dbReference>
<gene>
    <name evidence="2" type="ORF">LCGC14_3077310</name>
</gene>
<organism evidence="2">
    <name type="scientific">marine sediment metagenome</name>
    <dbReference type="NCBI Taxonomy" id="412755"/>
    <lineage>
        <taxon>unclassified sequences</taxon>
        <taxon>metagenomes</taxon>
        <taxon>ecological metagenomes</taxon>
    </lineage>
</organism>
<sequence>DGLIRFYNQGLEIFNIFLKKTAMRIAQNRILQFVFMVVFQLAFGLTKAGKFSLITSGRAEKVRAYVSQIDKSFPGGSTTSKRMRQIFEACKRELMELAEGFQDFFYITVGKWARSSFAKEYHSTRRAMIPHPECFIGLIAPSKLFPHLDIIERGVILPFFNALIYQHAKRISGTAEVIGELKTPSFDGGSMIFLLAEKFGFFGGAPGKNAFYSYFRAVEQLAEEYDTLLNEKLAKLIIFDINVVSVDTTNIPVDKRDNTGSIGTGSRGTFFGHKSSIACDARCIPINSILDTGRCSDKKLFPDTISPVKAIATHSGQEIWCMVLDAAYSEVSVLSQVESMNAIPIIDIN</sequence>
<dbReference type="AlphaFoldDB" id="A0A0F8WE70"/>
<comment type="caution">
    <text evidence="2">The sequence shown here is derived from an EMBL/GenBank/DDBJ whole genome shotgun (WGS) entry which is preliminary data.</text>
</comment>
<feature type="non-terminal residue" evidence="2">
    <location>
        <position position="1"/>
    </location>
</feature>
<dbReference type="Pfam" id="PF01609">
    <property type="entry name" value="DDE_Tnp_1"/>
    <property type="match status" value="1"/>
</dbReference>
<protein>
    <recommendedName>
        <fullName evidence="1">Transposase IS4-like domain-containing protein</fullName>
    </recommendedName>
</protein>
<feature type="domain" description="Transposase IS4-like" evidence="1">
    <location>
        <begin position="240"/>
        <end position="347"/>
    </location>
</feature>
<feature type="non-terminal residue" evidence="2">
    <location>
        <position position="349"/>
    </location>
</feature>